<dbReference type="Gene3D" id="3.60.110.10">
    <property type="entry name" value="Carbon-nitrogen hydrolase"/>
    <property type="match status" value="1"/>
</dbReference>
<keyword evidence="1" id="KW-0378">Hydrolase</keyword>
<dbReference type="CDD" id="cd07197">
    <property type="entry name" value="nitrilase"/>
    <property type="match status" value="1"/>
</dbReference>
<dbReference type="OrthoDB" id="412018at2759"/>
<comment type="caution">
    <text evidence="4">The sequence shown here is derived from an EMBL/GenBank/DDBJ whole genome shotgun (WGS) entry which is preliminary data.</text>
</comment>
<protein>
    <recommendedName>
        <fullName evidence="2">CN hydrolase domain-containing protein</fullName>
    </recommendedName>
</protein>
<keyword evidence="5" id="KW-1185">Reference proteome</keyword>
<gene>
    <name evidence="3" type="ORF">ATNIH1004_002259</name>
    <name evidence="4" type="ORF">EYZ11_005966</name>
</gene>
<evidence type="ECO:0000313" key="3">
    <source>
        <dbReference type="EMBL" id="KAA8649588.1"/>
    </source>
</evidence>
<accession>A0A4S3JJ06</accession>
<feature type="domain" description="CN hydrolase" evidence="2">
    <location>
        <begin position="4"/>
        <end position="261"/>
    </location>
</feature>
<dbReference type="Pfam" id="PF00795">
    <property type="entry name" value="CN_hydrolase"/>
    <property type="match status" value="1"/>
</dbReference>
<evidence type="ECO:0000313" key="5">
    <source>
        <dbReference type="Proteomes" id="UP000308092"/>
    </source>
</evidence>
<reference evidence="3 6" key="2">
    <citation type="submission" date="2019-08" db="EMBL/GenBank/DDBJ databases">
        <title>The genome sequence of a newly discovered highly antifungal drug resistant Aspergillus species, Aspergillus tanneri NIH 1004.</title>
        <authorList>
            <person name="Mounaud S."/>
            <person name="Singh I."/>
            <person name="Joardar V."/>
            <person name="Pakala S."/>
            <person name="Pakala S."/>
            <person name="Venepally P."/>
            <person name="Chung J.K."/>
            <person name="Losada L."/>
            <person name="Nierman W.C."/>
        </authorList>
    </citation>
    <scope>NUCLEOTIDE SEQUENCE [LARGE SCALE GENOMIC DNA]</scope>
    <source>
        <strain evidence="3 6">NIH1004</strain>
    </source>
</reference>
<dbReference type="GeneID" id="54324961"/>
<organism evidence="4 5">
    <name type="scientific">Aspergillus tanneri</name>
    <dbReference type="NCBI Taxonomy" id="1220188"/>
    <lineage>
        <taxon>Eukaryota</taxon>
        <taxon>Fungi</taxon>
        <taxon>Dikarya</taxon>
        <taxon>Ascomycota</taxon>
        <taxon>Pezizomycotina</taxon>
        <taxon>Eurotiomycetes</taxon>
        <taxon>Eurotiomycetidae</taxon>
        <taxon>Eurotiales</taxon>
        <taxon>Aspergillaceae</taxon>
        <taxon>Aspergillus</taxon>
        <taxon>Aspergillus subgen. Circumdati</taxon>
    </lineage>
</organism>
<reference evidence="4 5" key="1">
    <citation type="submission" date="2019-03" db="EMBL/GenBank/DDBJ databases">
        <title>The genome sequence of a newly discovered highly antifungal drug resistant Aspergillus species, Aspergillus tanneri NIH 1004.</title>
        <authorList>
            <person name="Mounaud S."/>
            <person name="Singh I."/>
            <person name="Joardar V."/>
            <person name="Pakala S."/>
            <person name="Pakala S."/>
            <person name="Venepally P."/>
            <person name="Hoover J."/>
            <person name="Nierman W."/>
            <person name="Chung J."/>
            <person name="Losada L."/>
        </authorList>
    </citation>
    <scope>NUCLEOTIDE SEQUENCE [LARGE SCALE GENOMIC DNA]</scope>
    <source>
        <strain evidence="4 5">NIH1004</strain>
    </source>
</reference>
<dbReference type="Proteomes" id="UP000308092">
    <property type="component" value="Unassembled WGS sequence"/>
</dbReference>
<evidence type="ECO:0000313" key="6">
    <source>
        <dbReference type="Proteomes" id="UP000324241"/>
    </source>
</evidence>
<dbReference type="RefSeq" id="XP_033428949.1">
    <property type="nucleotide sequence ID" value="XM_033566954.1"/>
</dbReference>
<dbReference type="Proteomes" id="UP000324241">
    <property type="component" value="Unassembled WGS sequence"/>
</dbReference>
<dbReference type="EMBL" id="QUQM01000001">
    <property type="protein sequence ID" value="KAA8649588.1"/>
    <property type="molecule type" value="Genomic_DNA"/>
</dbReference>
<dbReference type="InterPro" id="IPR003010">
    <property type="entry name" value="C-N_Hydrolase"/>
</dbReference>
<evidence type="ECO:0000256" key="1">
    <source>
        <dbReference type="ARBA" id="ARBA00022801"/>
    </source>
</evidence>
<dbReference type="GO" id="GO:0016811">
    <property type="term" value="F:hydrolase activity, acting on carbon-nitrogen (but not peptide) bonds, in linear amides"/>
    <property type="evidence" value="ECO:0007669"/>
    <property type="project" value="TreeGrafter"/>
</dbReference>
<dbReference type="PROSITE" id="PS50263">
    <property type="entry name" value="CN_HYDROLASE"/>
    <property type="match status" value="1"/>
</dbReference>
<dbReference type="InterPro" id="IPR050345">
    <property type="entry name" value="Aliph_Amidase/BUP"/>
</dbReference>
<dbReference type="EMBL" id="SOSA01000201">
    <property type="protein sequence ID" value="THC94567.1"/>
    <property type="molecule type" value="Genomic_DNA"/>
</dbReference>
<dbReference type="PANTHER" id="PTHR43674">
    <property type="entry name" value="NITRILASE C965.09-RELATED"/>
    <property type="match status" value="1"/>
</dbReference>
<evidence type="ECO:0000313" key="4">
    <source>
        <dbReference type="EMBL" id="THC94567.1"/>
    </source>
</evidence>
<dbReference type="AlphaFoldDB" id="A0A4S3JJ06"/>
<evidence type="ECO:0000259" key="2">
    <source>
        <dbReference type="PROSITE" id="PS50263"/>
    </source>
</evidence>
<proteinExistence type="predicted"/>
<dbReference type="VEuPathDB" id="FungiDB:EYZ11_005966"/>
<dbReference type="PANTHER" id="PTHR43674:SF16">
    <property type="entry name" value="CARBON-NITROGEN FAMILY, PUTATIVE (AFU_ORTHOLOGUE AFUA_5G02350)-RELATED"/>
    <property type="match status" value="1"/>
</dbReference>
<dbReference type="SUPFAM" id="SSF56317">
    <property type="entry name" value="Carbon-nitrogen hydrolase"/>
    <property type="match status" value="1"/>
</dbReference>
<dbReference type="STRING" id="1220188.A0A4S3JJ06"/>
<name>A0A4S3JJ06_9EURO</name>
<dbReference type="InterPro" id="IPR036526">
    <property type="entry name" value="C-N_Hydrolase_sf"/>
</dbReference>
<sequence length="288" mass="32380">MAKYKIAIIQLYPKPYNIDNNHARAVARIREASSRGVQLAVLPEFHLGELYPPNPDFRNDCKNWKQYLDAYRALARECHICIVPGSFAELHVDAESGEEKLVNATYFINHHGDICGRYEKKNLWHPEREHVQGSKNQPHIAFDTPLGKVGMLICWDLAFPEAFRELISQGAKIIIVPAYWKLTDPEIGVKRNPLAEQIFLDSVIVSRTYENTCAVVFCNAAGPAEEGFAGLSQAAVPFLGSVGRLATSDEGMGIVELDMSLVEDAELDYKVREDMASSDWHYQSVTQR</sequence>